<dbReference type="InterPro" id="IPR050300">
    <property type="entry name" value="GDXG_lipolytic_enzyme"/>
</dbReference>
<proteinExistence type="inferred from homology"/>
<name>A0ABR4NIE5_9FUNG</name>
<evidence type="ECO:0000256" key="5">
    <source>
        <dbReference type="SAM" id="Phobius"/>
    </source>
</evidence>
<feature type="compositionally biased region" description="Low complexity" evidence="4">
    <location>
        <begin position="72"/>
        <end position="83"/>
    </location>
</feature>
<evidence type="ECO:0000256" key="3">
    <source>
        <dbReference type="PROSITE-ProRule" id="PRU10038"/>
    </source>
</evidence>
<feature type="compositionally biased region" description="Basic and acidic residues" evidence="4">
    <location>
        <begin position="27"/>
        <end position="36"/>
    </location>
</feature>
<feature type="transmembrane region" description="Helical" evidence="5">
    <location>
        <begin position="149"/>
        <end position="170"/>
    </location>
</feature>
<protein>
    <recommendedName>
        <fullName evidence="6">Alpha/beta hydrolase fold-3 domain-containing protein</fullName>
    </recommendedName>
</protein>
<feature type="region of interest" description="Disordered" evidence="4">
    <location>
        <begin position="22"/>
        <end position="120"/>
    </location>
</feature>
<keyword evidence="5" id="KW-0812">Transmembrane</keyword>
<keyword evidence="2" id="KW-0378">Hydrolase</keyword>
<organism evidence="7 8">
    <name type="scientific">Polyrhizophydium stewartii</name>
    <dbReference type="NCBI Taxonomy" id="2732419"/>
    <lineage>
        <taxon>Eukaryota</taxon>
        <taxon>Fungi</taxon>
        <taxon>Fungi incertae sedis</taxon>
        <taxon>Chytridiomycota</taxon>
        <taxon>Chytridiomycota incertae sedis</taxon>
        <taxon>Chytridiomycetes</taxon>
        <taxon>Rhizophydiales</taxon>
        <taxon>Rhizophydiales incertae sedis</taxon>
        <taxon>Polyrhizophydium</taxon>
    </lineage>
</organism>
<evidence type="ECO:0000313" key="7">
    <source>
        <dbReference type="EMBL" id="KAL2919292.1"/>
    </source>
</evidence>
<keyword evidence="5" id="KW-1133">Transmembrane helix</keyword>
<gene>
    <name evidence="7" type="ORF">HK105_200935</name>
</gene>
<dbReference type="InterPro" id="IPR002168">
    <property type="entry name" value="Lipase_GDXG_HIS_AS"/>
</dbReference>
<dbReference type="Gene3D" id="3.40.50.1820">
    <property type="entry name" value="alpha/beta hydrolase"/>
    <property type="match status" value="1"/>
</dbReference>
<reference evidence="7 8" key="1">
    <citation type="submission" date="2023-09" db="EMBL/GenBank/DDBJ databases">
        <title>Pangenome analysis of Batrachochytrium dendrobatidis and related Chytrids.</title>
        <authorList>
            <person name="Yacoub M.N."/>
            <person name="Stajich J.E."/>
            <person name="James T.Y."/>
        </authorList>
    </citation>
    <scope>NUCLEOTIDE SEQUENCE [LARGE SCALE GENOMIC DNA]</scope>
    <source>
        <strain evidence="7 8">JEL0888</strain>
    </source>
</reference>
<dbReference type="InterPro" id="IPR013094">
    <property type="entry name" value="AB_hydrolase_3"/>
</dbReference>
<sequence>MPAATPSATPLQYPVLAPFAAALPPASEHHARDTKPAKRPGGKQPPQPPPQQRPHPPSPQMPPPHQQPQPQPQLSQPQPQQQQQHRRKHSPQHSPRKSPQQQSPQHPPNQQPPQPRPPKQQAAWLLTALLALLAALGNPSKIRSVVLSLFRYLFFPRGLAAIALYAWWIVPVIVVKRTLGLPHTSPKSWDLSSDILIHLVRFAMQGRDWRRLRQLMNLVDAGTRAVVWAMGFRLERVRRLASQSSNYVVEGAWIVSKGDIVPNVRSEEWKDRLVVLWIHGGGYTTGSCTSFASANCEIMRHYQDIADEIRARPLLYFSMDYPKAPEAKYPTQLEATLSTYIWLVQQVGVTNIIVAGDSAGANLALNLHRTLVVLNKKTSIVLPMSLVLVSPWMDISRSHTPPHIQEHLATTSDFLSTKLLDAFASNVTPSGLHRRDPSISPIFDLAPLEMPHDGIFVVYSGSELLTPDIDDWIESVRRHGENRDLLKILRIDDMPHDFAVALHMWPTPLRRASVYALREIARFAFASFLRGAYA</sequence>
<evidence type="ECO:0000259" key="6">
    <source>
        <dbReference type="Pfam" id="PF07859"/>
    </source>
</evidence>
<evidence type="ECO:0000256" key="4">
    <source>
        <dbReference type="SAM" id="MobiDB-lite"/>
    </source>
</evidence>
<dbReference type="SUPFAM" id="SSF81995">
    <property type="entry name" value="beta-sandwich domain of Sec23/24"/>
    <property type="match status" value="1"/>
</dbReference>
<dbReference type="PANTHER" id="PTHR48081">
    <property type="entry name" value="AB HYDROLASE SUPERFAMILY PROTEIN C4A8.06C"/>
    <property type="match status" value="1"/>
</dbReference>
<keyword evidence="8" id="KW-1185">Reference proteome</keyword>
<keyword evidence="5" id="KW-0472">Membrane</keyword>
<evidence type="ECO:0000313" key="8">
    <source>
        <dbReference type="Proteomes" id="UP001527925"/>
    </source>
</evidence>
<feature type="active site" evidence="3">
    <location>
        <position position="358"/>
    </location>
</feature>
<feature type="compositionally biased region" description="Basic residues" evidence="4">
    <location>
        <begin position="84"/>
        <end position="96"/>
    </location>
</feature>
<feature type="domain" description="Alpha/beta hydrolase fold-3" evidence="6">
    <location>
        <begin position="275"/>
        <end position="499"/>
    </location>
</feature>
<comment type="caution">
    <text evidence="7">The sequence shown here is derived from an EMBL/GenBank/DDBJ whole genome shotgun (WGS) entry which is preliminary data.</text>
</comment>
<accession>A0ABR4NIE5</accession>
<dbReference type="SUPFAM" id="SSF53474">
    <property type="entry name" value="alpha/beta-Hydrolases"/>
    <property type="match status" value="1"/>
</dbReference>
<dbReference type="PROSITE" id="PS01173">
    <property type="entry name" value="LIPASE_GDXG_HIS"/>
    <property type="match status" value="1"/>
</dbReference>
<dbReference type="EMBL" id="JADGIZ020000003">
    <property type="protein sequence ID" value="KAL2919292.1"/>
    <property type="molecule type" value="Genomic_DNA"/>
</dbReference>
<dbReference type="InterPro" id="IPR033140">
    <property type="entry name" value="Lipase_GDXG_put_SER_AS"/>
</dbReference>
<evidence type="ECO:0000256" key="1">
    <source>
        <dbReference type="ARBA" id="ARBA00010515"/>
    </source>
</evidence>
<dbReference type="PANTHER" id="PTHR48081:SF8">
    <property type="entry name" value="ALPHA_BETA HYDROLASE FOLD-3 DOMAIN-CONTAINING PROTEIN-RELATED"/>
    <property type="match status" value="1"/>
</dbReference>
<feature type="compositionally biased region" description="Pro residues" evidence="4">
    <location>
        <begin position="105"/>
        <end position="118"/>
    </location>
</feature>
<feature type="transmembrane region" description="Helical" evidence="5">
    <location>
        <begin position="121"/>
        <end position="137"/>
    </location>
</feature>
<dbReference type="Pfam" id="PF07859">
    <property type="entry name" value="Abhydrolase_3"/>
    <property type="match status" value="1"/>
</dbReference>
<comment type="similarity">
    <text evidence="1">Belongs to the 'GDXG' lipolytic enzyme family.</text>
</comment>
<evidence type="ECO:0000256" key="2">
    <source>
        <dbReference type="ARBA" id="ARBA00022801"/>
    </source>
</evidence>
<feature type="compositionally biased region" description="Pro residues" evidence="4">
    <location>
        <begin position="43"/>
        <end position="71"/>
    </location>
</feature>
<dbReference type="PROSITE" id="PS01174">
    <property type="entry name" value="LIPASE_GDXG_SER"/>
    <property type="match status" value="1"/>
</dbReference>
<dbReference type="Proteomes" id="UP001527925">
    <property type="component" value="Unassembled WGS sequence"/>
</dbReference>
<dbReference type="InterPro" id="IPR029058">
    <property type="entry name" value="AB_hydrolase_fold"/>
</dbReference>